<reference evidence="8 9" key="1">
    <citation type="journal article" date="2024" name="Plant J.">
        <title>Genome sequences and population genomics reveal climatic adaptation and genomic divergence between two closely related sweetgum species.</title>
        <authorList>
            <person name="Xu W.Q."/>
            <person name="Ren C.Q."/>
            <person name="Zhang X.Y."/>
            <person name="Comes H.P."/>
            <person name="Liu X.H."/>
            <person name="Li Y.G."/>
            <person name="Kettle C.J."/>
            <person name="Jalonen R."/>
            <person name="Gaisberger H."/>
            <person name="Ma Y.Z."/>
            <person name="Qiu Y.X."/>
        </authorList>
    </citation>
    <scope>NUCLEOTIDE SEQUENCE [LARGE SCALE GENOMIC DNA]</scope>
    <source>
        <strain evidence="8">Hangzhou</strain>
    </source>
</reference>
<sequence>MFKRALARLPVVVPIWFLAIIFPFFGPINSTVGSLLVSFTVYIIPALAHMITFAPASARENAVERPPSFLGGWAGSYSVNIFVVGEVMVSNLDRMFELSTVPLNPKKDEWEREKKERKVTIQSRAVRVLGVSVKLQDP</sequence>
<evidence type="ECO:0000313" key="8">
    <source>
        <dbReference type="EMBL" id="KAK9271417.1"/>
    </source>
</evidence>
<keyword evidence="4 6" id="KW-1133">Transmembrane helix</keyword>
<organism evidence="8 9">
    <name type="scientific">Liquidambar formosana</name>
    <name type="common">Formosan gum</name>
    <dbReference type="NCBI Taxonomy" id="63359"/>
    <lineage>
        <taxon>Eukaryota</taxon>
        <taxon>Viridiplantae</taxon>
        <taxon>Streptophyta</taxon>
        <taxon>Embryophyta</taxon>
        <taxon>Tracheophyta</taxon>
        <taxon>Spermatophyta</taxon>
        <taxon>Magnoliopsida</taxon>
        <taxon>eudicotyledons</taxon>
        <taxon>Gunneridae</taxon>
        <taxon>Pentapetalae</taxon>
        <taxon>Saxifragales</taxon>
        <taxon>Altingiaceae</taxon>
        <taxon>Liquidambar</taxon>
    </lineage>
</organism>
<keyword evidence="3" id="KW-0029">Amino-acid transport</keyword>
<evidence type="ECO:0000313" key="9">
    <source>
        <dbReference type="Proteomes" id="UP001415857"/>
    </source>
</evidence>
<dbReference type="GO" id="GO:0016020">
    <property type="term" value="C:membrane"/>
    <property type="evidence" value="ECO:0007669"/>
    <property type="project" value="UniProtKB-SubCell"/>
</dbReference>
<protein>
    <recommendedName>
        <fullName evidence="7">Amino acid transporter transmembrane domain-containing protein</fullName>
    </recommendedName>
</protein>
<evidence type="ECO:0000256" key="6">
    <source>
        <dbReference type="SAM" id="Phobius"/>
    </source>
</evidence>
<keyword evidence="5 6" id="KW-0472">Membrane</keyword>
<name>A0AAP0NFY0_LIQFO</name>
<evidence type="ECO:0000256" key="1">
    <source>
        <dbReference type="ARBA" id="ARBA00004370"/>
    </source>
</evidence>
<dbReference type="EMBL" id="JBBPBK010000014">
    <property type="protein sequence ID" value="KAK9271417.1"/>
    <property type="molecule type" value="Genomic_DNA"/>
</dbReference>
<keyword evidence="3" id="KW-0813">Transport</keyword>
<comment type="caution">
    <text evidence="8">The sequence shown here is derived from an EMBL/GenBank/DDBJ whole genome shotgun (WGS) entry which is preliminary data.</text>
</comment>
<keyword evidence="2 6" id="KW-0812">Transmembrane</keyword>
<feature type="domain" description="Amino acid transporter transmembrane" evidence="7">
    <location>
        <begin position="4"/>
        <end position="64"/>
    </location>
</feature>
<comment type="subcellular location">
    <subcellularLocation>
        <location evidence="1">Membrane</location>
    </subcellularLocation>
</comment>
<keyword evidence="9" id="KW-1185">Reference proteome</keyword>
<evidence type="ECO:0000256" key="2">
    <source>
        <dbReference type="ARBA" id="ARBA00022692"/>
    </source>
</evidence>
<evidence type="ECO:0000256" key="4">
    <source>
        <dbReference type="ARBA" id="ARBA00022989"/>
    </source>
</evidence>
<evidence type="ECO:0000256" key="3">
    <source>
        <dbReference type="ARBA" id="ARBA00022970"/>
    </source>
</evidence>
<dbReference type="Proteomes" id="UP001415857">
    <property type="component" value="Unassembled WGS sequence"/>
</dbReference>
<dbReference type="GO" id="GO:0006865">
    <property type="term" value="P:amino acid transport"/>
    <property type="evidence" value="ECO:0007669"/>
    <property type="project" value="UniProtKB-KW"/>
</dbReference>
<feature type="transmembrane region" description="Helical" evidence="6">
    <location>
        <begin position="7"/>
        <end position="26"/>
    </location>
</feature>
<dbReference type="Pfam" id="PF01490">
    <property type="entry name" value="Aa_trans"/>
    <property type="match status" value="1"/>
</dbReference>
<accession>A0AAP0NFY0</accession>
<evidence type="ECO:0000256" key="5">
    <source>
        <dbReference type="ARBA" id="ARBA00023136"/>
    </source>
</evidence>
<proteinExistence type="predicted"/>
<evidence type="ECO:0000259" key="7">
    <source>
        <dbReference type="Pfam" id="PF01490"/>
    </source>
</evidence>
<dbReference type="AlphaFoldDB" id="A0AAP0NFY0"/>
<feature type="transmembrane region" description="Helical" evidence="6">
    <location>
        <begin position="32"/>
        <end position="56"/>
    </location>
</feature>
<dbReference type="InterPro" id="IPR013057">
    <property type="entry name" value="AA_transpt_TM"/>
</dbReference>
<gene>
    <name evidence="8" type="ORF">L1049_027007</name>
</gene>